<evidence type="ECO:0000313" key="2">
    <source>
        <dbReference type="EMBL" id="PVH93357.1"/>
    </source>
</evidence>
<dbReference type="AlphaFoldDB" id="A0A2V1D5L2"/>
<gene>
    <name evidence="2" type="ORF">DM02DRAFT_619311</name>
</gene>
<reference evidence="2 3" key="1">
    <citation type="journal article" date="2018" name="Sci. Rep.">
        <title>Comparative genomics provides insights into the lifestyle and reveals functional heterogeneity of dark septate endophytic fungi.</title>
        <authorList>
            <person name="Knapp D.G."/>
            <person name="Nemeth J.B."/>
            <person name="Barry K."/>
            <person name="Hainaut M."/>
            <person name="Henrissat B."/>
            <person name="Johnson J."/>
            <person name="Kuo A."/>
            <person name="Lim J.H.P."/>
            <person name="Lipzen A."/>
            <person name="Nolan M."/>
            <person name="Ohm R.A."/>
            <person name="Tamas L."/>
            <person name="Grigoriev I.V."/>
            <person name="Spatafora J.W."/>
            <person name="Nagy L.G."/>
            <person name="Kovacs G.M."/>
        </authorList>
    </citation>
    <scope>NUCLEOTIDE SEQUENCE [LARGE SCALE GENOMIC DNA]</scope>
    <source>
        <strain evidence="2 3">DSE2036</strain>
    </source>
</reference>
<keyword evidence="3" id="KW-1185">Reference proteome</keyword>
<dbReference type="PANTHER" id="PTHR38488:SF1">
    <property type="entry name" value="OXIDOREDUCTASE 9.5 KDA SUBUNIT, PUTATIVE (AFU_ORTHOLOGUE AFUA_5G08980)-RELATED"/>
    <property type="match status" value="1"/>
</dbReference>
<dbReference type="PANTHER" id="PTHR38488">
    <property type="entry name" value="OXIDOREDUCTASE 9.5 KDA SUBUNIT, PUTATIVE (AFU_ORTHOLOGUE AFUA_5G08980)-RELATED"/>
    <property type="match status" value="1"/>
</dbReference>
<keyword evidence="1" id="KW-0812">Transmembrane</keyword>
<evidence type="ECO:0000256" key="1">
    <source>
        <dbReference type="SAM" id="Phobius"/>
    </source>
</evidence>
<dbReference type="EMBL" id="KZ805594">
    <property type="protein sequence ID" value="PVH93357.1"/>
    <property type="molecule type" value="Genomic_DNA"/>
</dbReference>
<organism evidence="2 3">
    <name type="scientific">Periconia macrospinosa</name>
    <dbReference type="NCBI Taxonomy" id="97972"/>
    <lineage>
        <taxon>Eukaryota</taxon>
        <taxon>Fungi</taxon>
        <taxon>Dikarya</taxon>
        <taxon>Ascomycota</taxon>
        <taxon>Pezizomycotina</taxon>
        <taxon>Dothideomycetes</taxon>
        <taxon>Pleosporomycetidae</taxon>
        <taxon>Pleosporales</taxon>
        <taxon>Massarineae</taxon>
        <taxon>Periconiaceae</taxon>
        <taxon>Periconia</taxon>
    </lineage>
</organism>
<evidence type="ECO:0000313" key="3">
    <source>
        <dbReference type="Proteomes" id="UP000244855"/>
    </source>
</evidence>
<evidence type="ECO:0008006" key="4">
    <source>
        <dbReference type="Google" id="ProtNLM"/>
    </source>
</evidence>
<dbReference type="CDD" id="cd22903">
    <property type="entry name" value="NI9M"/>
    <property type="match status" value="1"/>
</dbReference>
<feature type="transmembrane region" description="Helical" evidence="1">
    <location>
        <begin position="24"/>
        <end position="48"/>
    </location>
</feature>
<protein>
    <recommendedName>
        <fullName evidence="4">NADH-ubiquinone oxidoreductase 9.5 kDa subunit</fullName>
    </recommendedName>
</protein>
<accession>A0A2V1D5L2</accession>
<proteinExistence type="predicted"/>
<keyword evidence="1" id="KW-1133">Transmembrane helix</keyword>
<keyword evidence="1" id="KW-0472">Membrane</keyword>
<dbReference type="InterPro" id="IPR039961">
    <property type="entry name" value="Nuo9.5"/>
</dbReference>
<dbReference type="Proteomes" id="UP000244855">
    <property type="component" value="Unassembled WGS sequence"/>
</dbReference>
<name>A0A2V1D5L2_9PLEO</name>
<sequence length="77" mass="8758">MSQPLFWSHPLKFMRWAAIHKPNYFYSVAIAGAGLGILITVPPLRTYLGYERAPKIPMTYPIPKGPRPRPSGFEDDE</sequence>
<dbReference type="STRING" id="97972.A0A2V1D5L2"/>
<dbReference type="OrthoDB" id="2093409at2759"/>